<dbReference type="PROSITE" id="PS50835">
    <property type="entry name" value="IG_LIKE"/>
    <property type="match status" value="1"/>
</dbReference>
<evidence type="ECO:0000259" key="1">
    <source>
        <dbReference type="PROSITE" id="PS50835"/>
    </source>
</evidence>
<dbReference type="SUPFAM" id="SSF48726">
    <property type="entry name" value="Immunoglobulin"/>
    <property type="match status" value="1"/>
</dbReference>
<accession>A0ABN9KS65</accession>
<dbReference type="Proteomes" id="UP001176940">
    <property type="component" value="Unassembled WGS sequence"/>
</dbReference>
<comment type="caution">
    <text evidence="2">The sequence shown here is derived from an EMBL/GenBank/DDBJ whole genome shotgun (WGS) entry which is preliminary data.</text>
</comment>
<reference evidence="2" key="1">
    <citation type="submission" date="2023-07" db="EMBL/GenBank/DDBJ databases">
        <authorList>
            <person name="Stuckert A."/>
        </authorList>
    </citation>
    <scope>NUCLEOTIDE SEQUENCE</scope>
</reference>
<dbReference type="Gene3D" id="2.60.40.10">
    <property type="entry name" value="Immunoglobulins"/>
    <property type="match status" value="1"/>
</dbReference>
<name>A0ABN9KS65_9NEOB</name>
<evidence type="ECO:0000313" key="2">
    <source>
        <dbReference type="EMBL" id="CAJ0916472.1"/>
    </source>
</evidence>
<dbReference type="InterPro" id="IPR007110">
    <property type="entry name" value="Ig-like_dom"/>
</dbReference>
<dbReference type="InterPro" id="IPR013783">
    <property type="entry name" value="Ig-like_fold"/>
</dbReference>
<dbReference type="InterPro" id="IPR036179">
    <property type="entry name" value="Ig-like_dom_sf"/>
</dbReference>
<sequence>MENFIMGKYRPKKHSSKIVQCRIRVLSPELQRIGIVWLEICSVFIKGQNVFIDYNERLEQHPGEDISCRTLLGRTPAAIPSGRYRAHIFINRRNGYMWYKYGVVSQSSFYEGRECGFPLSFISPLTLEEELWPHLGTTVSLNCTLSVLGSCNGSVTWQKDGKAAEHPYTGHDTVWNGLNSSVKFLSSILDVNLTTEEDYGRFTCQLHNASASFTLHKTGTDYN</sequence>
<evidence type="ECO:0000313" key="3">
    <source>
        <dbReference type="Proteomes" id="UP001176940"/>
    </source>
</evidence>
<proteinExistence type="predicted"/>
<dbReference type="Pfam" id="PF13895">
    <property type="entry name" value="Ig_2"/>
    <property type="match status" value="1"/>
</dbReference>
<organism evidence="2 3">
    <name type="scientific">Ranitomeya imitator</name>
    <name type="common">mimic poison frog</name>
    <dbReference type="NCBI Taxonomy" id="111125"/>
    <lineage>
        <taxon>Eukaryota</taxon>
        <taxon>Metazoa</taxon>
        <taxon>Chordata</taxon>
        <taxon>Craniata</taxon>
        <taxon>Vertebrata</taxon>
        <taxon>Euteleostomi</taxon>
        <taxon>Amphibia</taxon>
        <taxon>Batrachia</taxon>
        <taxon>Anura</taxon>
        <taxon>Neobatrachia</taxon>
        <taxon>Hyloidea</taxon>
        <taxon>Dendrobatidae</taxon>
        <taxon>Dendrobatinae</taxon>
        <taxon>Ranitomeya</taxon>
    </lineage>
</organism>
<protein>
    <recommendedName>
        <fullName evidence="1">Ig-like domain-containing protein</fullName>
    </recommendedName>
</protein>
<keyword evidence="3" id="KW-1185">Reference proteome</keyword>
<gene>
    <name evidence="2" type="ORF">RIMI_LOCUS287662</name>
</gene>
<feature type="domain" description="Ig-like" evidence="1">
    <location>
        <begin position="118"/>
        <end position="214"/>
    </location>
</feature>
<dbReference type="EMBL" id="CAUEEQ010000325">
    <property type="protein sequence ID" value="CAJ0916472.1"/>
    <property type="molecule type" value="Genomic_DNA"/>
</dbReference>